<accession>A0A3B0U7J9</accession>
<sequence>MAMAGLEKNISANRAAIGENFVGLLIWHISQNLFYGCFGRKVS</sequence>
<dbReference type="AlphaFoldDB" id="A0A3B0U7J9"/>
<proteinExistence type="predicted"/>
<protein>
    <submittedName>
        <fullName evidence="1">Uncharacterized protein</fullName>
    </submittedName>
</protein>
<dbReference type="EMBL" id="UOEQ01000353">
    <property type="protein sequence ID" value="VAW21467.1"/>
    <property type="molecule type" value="Genomic_DNA"/>
</dbReference>
<reference evidence="1" key="1">
    <citation type="submission" date="2018-06" db="EMBL/GenBank/DDBJ databases">
        <authorList>
            <person name="Zhirakovskaya E."/>
        </authorList>
    </citation>
    <scope>NUCLEOTIDE SEQUENCE</scope>
</reference>
<gene>
    <name evidence="1" type="ORF">MNBD_ALPHA11-1733</name>
</gene>
<organism evidence="1">
    <name type="scientific">hydrothermal vent metagenome</name>
    <dbReference type="NCBI Taxonomy" id="652676"/>
    <lineage>
        <taxon>unclassified sequences</taxon>
        <taxon>metagenomes</taxon>
        <taxon>ecological metagenomes</taxon>
    </lineage>
</organism>
<evidence type="ECO:0000313" key="1">
    <source>
        <dbReference type="EMBL" id="VAW21467.1"/>
    </source>
</evidence>
<name>A0A3B0U7J9_9ZZZZ</name>